<name>A0ABV8PX37_9BACT</name>
<organism evidence="3 4">
    <name type="scientific">Parasediminibacterium paludis</name>
    <dbReference type="NCBI Taxonomy" id="908966"/>
    <lineage>
        <taxon>Bacteria</taxon>
        <taxon>Pseudomonadati</taxon>
        <taxon>Bacteroidota</taxon>
        <taxon>Chitinophagia</taxon>
        <taxon>Chitinophagales</taxon>
        <taxon>Chitinophagaceae</taxon>
        <taxon>Parasediminibacterium</taxon>
    </lineage>
</organism>
<keyword evidence="2" id="KW-0732">Signal</keyword>
<dbReference type="Pfam" id="PF14121">
    <property type="entry name" value="Porin_10"/>
    <property type="match status" value="1"/>
</dbReference>
<proteinExistence type="predicted"/>
<dbReference type="Proteomes" id="UP001595906">
    <property type="component" value="Unassembled WGS sequence"/>
</dbReference>
<evidence type="ECO:0000256" key="1">
    <source>
        <dbReference type="SAM" id="MobiDB-lite"/>
    </source>
</evidence>
<feature type="signal peptide" evidence="2">
    <location>
        <begin position="1"/>
        <end position="23"/>
    </location>
</feature>
<evidence type="ECO:0000313" key="4">
    <source>
        <dbReference type="Proteomes" id="UP001595906"/>
    </source>
</evidence>
<sequence>MLLKGNRLIVLGILLCTAQILFAQTNFQYNNGNNTNNTQYDSQGRPLPKKTKGQDSLQHRDRFADSITIYYRYYDSTRTQTLDSSINNFYTRFHIPFTNNTIGNLGSASKSLLFSPILKPGWDAGFHQFDTYKFTIENTKFFQTTRPYTELGYLLGSKAEQLVNFVHTQNRKSKFNFSFEYRFSNAPGLYRLQNASHNNIRVTSHYLSDNKRYEAFFILISNKHAVSENGGLDTLSKLQNLSLGDPFEVPSRLGYATQASRNPFNTTVNTGNTYKESIFLYRHQYDFGQRDSLVTDSVTYQIFYPRFRIQHTLQISSNDYLYKDVYAFDTGYKKYFNFIIPAPSIPTYPDTISFKEKWSNVKNELALITFPDKNNQSQFAKVGAGLQNLKLVGNDSVVRKTFYNIYLLGEYRNRSKNNVYDIEANGQLYVTGLNAGDYTAYISFRRQLSKTIGTLQLGFQNTNRTTSFIYDALTSFPIVSHQPFKKENNTHIFGIYENPKLAFRLSGDYYLVNNYAYSDSFLTVNQYATLFNVLHIGAEKMFKLSRYINFYTEAHIQQVTGNAPVNVPFLLTRNRLAFEGNFYTNLFLSTGVEVRYYTNYKADNYSPFTGQFFYQNSFTTSNLPDINLFFNFRIKSFKCFIRLENLNTLNISKGSFDNYNLNAQQYPGVGLWTRLGIWWNFVN</sequence>
<dbReference type="RefSeq" id="WP_379012727.1">
    <property type="nucleotide sequence ID" value="NZ_JBHSDC010000003.1"/>
</dbReference>
<feature type="chain" id="PRO_5047067443" evidence="2">
    <location>
        <begin position="24"/>
        <end position="683"/>
    </location>
</feature>
<keyword evidence="4" id="KW-1185">Reference proteome</keyword>
<dbReference type="InterPro" id="IPR025631">
    <property type="entry name" value="Porin_10"/>
</dbReference>
<reference evidence="4" key="1">
    <citation type="journal article" date="2019" name="Int. J. Syst. Evol. Microbiol.">
        <title>The Global Catalogue of Microorganisms (GCM) 10K type strain sequencing project: providing services to taxonomists for standard genome sequencing and annotation.</title>
        <authorList>
            <consortium name="The Broad Institute Genomics Platform"/>
            <consortium name="The Broad Institute Genome Sequencing Center for Infectious Disease"/>
            <person name="Wu L."/>
            <person name="Ma J."/>
        </authorList>
    </citation>
    <scope>NUCLEOTIDE SEQUENCE [LARGE SCALE GENOMIC DNA]</scope>
    <source>
        <strain evidence="4">CECT 8010</strain>
    </source>
</reference>
<gene>
    <name evidence="3" type="ORF">ACFOW1_05450</name>
</gene>
<evidence type="ECO:0000313" key="3">
    <source>
        <dbReference type="EMBL" id="MFC4231325.1"/>
    </source>
</evidence>
<protein>
    <submittedName>
        <fullName evidence="3">Porin</fullName>
    </submittedName>
</protein>
<evidence type="ECO:0000256" key="2">
    <source>
        <dbReference type="SAM" id="SignalP"/>
    </source>
</evidence>
<comment type="caution">
    <text evidence="3">The sequence shown here is derived from an EMBL/GenBank/DDBJ whole genome shotgun (WGS) entry which is preliminary data.</text>
</comment>
<accession>A0ABV8PX37</accession>
<feature type="region of interest" description="Disordered" evidence="1">
    <location>
        <begin position="32"/>
        <end position="56"/>
    </location>
</feature>
<dbReference type="EMBL" id="JBHSDC010000003">
    <property type="protein sequence ID" value="MFC4231325.1"/>
    <property type="molecule type" value="Genomic_DNA"/>
</dbReference>